<dbReference type="InterPro" id="IPR051136">
    <property type="entry name" value="Intracellular_Lectin-GPT"/>
</dbReference>
<dbReference type="PANTHER" id="PTHR12223">
    <property type="entry name" value="VESICULAR MANNOSE-BINDING LECTIN"/>
    <property type="match status" value="1"/>
</dbReference>
<evidence type="ECO:0000313" key="8">
    <source>
        <dbReference type="EMBL" id="KAL2914834.1"/>
    </source>
</evidence>
<dbReference type="SUPFAM" id="SSF49899">
    <property type="entry name" value="Concanavalin A-like lectins/glucanases"/>
    <property type="match status" value="1"/>
</dbReference>
<dbReference type="InterPro" id="IPR013320">
    <property type="entry name" value="ConA-like_dom_sf"/>
</dbReference>
<evidence type="ECO:0000256" key="6">
    <source>
        <dbReference type="SAM" id="SignalP"/>
    </source>
</evidence>
<dbReference type="PANTHER" id="PTHR12223:SF28">
    <property type="entry name" value="LECTIN, MANNOSE BINDING 1 LIKE"/>
    <property type="match status" value="1"/>
</dbReference>
<comment type="caution">
    <text evidence="8">The sequence shown here is derived from an EMBL/GenBank/DDBJ whole genome shotgun (WGS) entry which is preliminary data.</text>
</comment>
<evidence type="ECO:0000256" key="1">
    <source>
        <dbReference type="ARBA" id="ARBA00004479"/>
    </source>
</evidence>
<keyword evidence="9" id="KW-1185">Reference proteome</keyword>
<feature type="signal peptide" evidence="6">
    <location>
        <begin position="1"/>
        <end position="20"/>
    </location>
</feature>
<sequence>MLVSLAVAALAALAPRPVVADHQWDLEHAHARFDYRRSFKQPFFLRDDSLPYFKATESVVHGPDFQRLAMGVPFHRGSIWATKPNAYPEWKVEMKFRISGRGPIGGDGFVLWYTHSSEPQGELDYYGHSSRFRGKRRLICASVFCF</sequence>
<evidence type="ECO:0000256" key="2">
    <source>
        <dbReference type="ARBA" id="ARBA00022692"/>
    </source>
</evidence>
<evidence type="ECO:0000256" key="4">
    <source>
        <dbReference type="ARBA" id="ARBA00022989"/>
    </source>
</evidence>
<dbReference type="Pfam" id="PF03388">
    <property type="entry name" value="Lectin_leg-like"/>
    <property type="match status" value="1"/>
</dbReference>
<organism evidence="8 9">
    <name type="scientific">Polyrhizophydium stewartii</name>
    <dbReference type="NCBI Taxonomy" id="2732419"/>
    <lineage>
        <taxon>Eukaryota</taxon>
        <taxon>Fungi</taxon>
        <taxon>Fungi incertae sedis</taxon>
        <taxon>Chytridiomycota</taxon>
        <taxon>Chytridiomycota incertae sedis</taxon>
        <taxon>Chytridiomycetes</taxon>
        <taxon>Rhizophydiales</taxon>
        <taxon>Rhizophydiales incertae sedis</taxon>
        <taxon>Polyrhizophydium</taxon>
    </lineage>
</organism>
<feature type="domain" description="L-type lectin-like" evidence="7">
    <location>
        <begin position="31"/>
        <end position="146"/>
    </location>
</feature>
<comment type="subcellular location">
    <subcellularLocation>
        <location evidence="1">Membrane</location>
        <topology evidence="1">Single-pass type I membrane protein</topology>
    </subcellularLocation>
</comment>
<evidence type="ECO:0000256" key="3">
    <source>
        <dbReference type="ARBA" id="ARBA00022729"/>
    </source>
</evidence>
<keyword evidence="3 6" id="KW-0732">Signal</keyword>
<protein>
    <recommendedName>
        <fullName evidence="7">L-type lectin-like domain-containing protein</fullName>
    </recommendedName>
</protein>
<dbReference type="InterPro" id="IPR005052">
    <property type="entry name" value="Lectin_leg"/>
</dbReference>
<proteinExistence type="predicted"/>
<dbReference type="Gene3D" id="2.60.120.200">
    <property type="match status" value="1"/>
</dbReference>
<accession>A0ABR4N5T9</accession>
<feature type="chain" id="PRO_5046974158" description="L-type lectin-like domain-containing protein" evidence="6">
    <location>
        <begin position="21"/>
        <end position="146"/>
    </location>
</feature>
<dbReference type="EMBL" id="JADGIZ020000029">
    <property type="protein sequence ID" value="KAL2914834.1"/>
    <property type="molecule type" value="Genomic_DNA"/>
</dbReference>
<evidence type="ECO:0000313" key="9">
    <source>
        <dbReference type="Proteomes" id="UP001527925"/>
    </source>
</evidence>
<name>A0ABR4N5T9_9FUNG</name>
<dbReference type="PROSITE" id="PS51328">
    <property type="entry name" value="L_LECTIN_LIKE"/>
    <property type="match status" value="1"/>
</dbReference>
<keyword evidence="2" id="KW-0812">Transmembrane</keyword>
<evidence type="ECO:0000259" key="7">
    <source>
        <dbReference type="PROSITE" id="PS51328"/>
    </source>
</evidence>
<evidence type="ECO:0000256" key="5">
    <source>
        <dbReference type="ARBA" id="ARBA00023136"/>
    </source>
</evidence>
<keyword evidence="4" id="KW-1133">Transmembrane helix</keyword>
<gene>
    <name evidence="8" type="ORF">HK105_205576</name>
</gene>
<dbReference type="Proteomes" id="UP001527925">
    <property type="component" value="Unassembled WGS sequence"/>
</dbReference>
<reference evidence="8 9" key="1">
    <citation type="submission" date="2023-09" db="EMBL/GenBank/DDBJ databases">
        <title>Pangenome analysis of Batrachochytrium dendrobatidis and related Chytrids.</title>
        <authorList>
            <person name="Yacoub M.N."/>
            <person name="Stajich J.E."/>
            <person name="James T.Y."/>
        </authorList>
    </citation>
    <scope>NUCLEOTIDE SEQUENCE [LARGE SCALE GENOMIC DNA]</scope>
    <source>
        <strain evidence="8 9">JEL0888</strain>
    </source>
</reference>
<keyword evidence="5" id="KW-0472">Membrane</keyword>